<dbReference type="InterPro" id="IPR011257">
    <property type="entry name" value="DNA_glycosylase"/>
</dbReference>
<dbReference type="GO" id="GO:0003677">
    <property type="term" value="F:DNA binding"/>
    <property type="evidence" value="ECO:0007669"/>
    <property type="project" value="InterPro"/>
</dbReference>
<evidence type="ECO:0000259" key="2">
    <source>
        <dbReference type="Pfam" id="PF01548"/>
    </source>
</evidence>
<evidence type="ECO:0000259" key="3">
    <source>
        <dbReference type="Pfam" id="PF02371"/>
    </source>
</evidence>
<dbReference type="Pfam" id="PF01548">
    <property type="entry name" value="DEDD_Tnp_IS110"/>
    <property type="match status" value="1"/>
</dbReference>
<dbReference type="GO" id="GO:0006313">
    <property type="term" value="P:DNA transposition"/>
    <property type="evidence" value="ECO:0007669"/>
    <property type="project" value="InterPro"/>
</dbReference>
<dbReference type="Proteomes" id="UP000266568">
    <property type="component" value="Unassembled WGS sequence"/>
</dbReference>
<feature type="domain" description="Transposase IS110-like N-terminal" evidence="2">
    <location>
        <begin position="9"/>
        <end position="146"/>
    </location>
</feature>
<dbReference type="PANTHER" id="PTHR33055:SF3">
    <property type="entry name" value="PUTATIVE TRANSPOSASE FOR IS117-RELATED"/>
    <property type="match status" value="1"/>
</dbReference>
<dbReference type="SUPFAM" id="SSF48150">
    <property type="entry name" value="DNA-glycosylase"/>
    <property type="match status" value="1"/>
</dbReference>
<dbReference type="InterPro" id="IPR003346">
    <property type="entry name" value="Transposase_20"/>
</dbReference>
<sequence>MANAHMLSIDLAKRSFQVCATDRAGSVLYNRTISRSKLEALLREQPRCIVAMEACATSHFWGRFAGAEGHEVRLIPPIYVKPFVKRQKNDAADAAAIAEAAVRPNLHFVSVKSAEHQARAVAYRTHQCFVSQRTQTINALRGHLAEFGLIFPQGVPHLKEIRTAMADDDVDVPPSIREIAGLYLEHIDTLTAKIDELSLRLREAMAVSAELRRLCTVPGVGPVTAGAIMAFAPDLRTFDSGRNFAAWLGLVPKQRSTGGKSRLGSMSKMGQSDIRKLLVVGAMSRIRWIVRKGVLPDNWLGRMMARRPRMVVAVALANKMARTIWAMMTREEDYRLA</sequence>
<organism evidence="4 5">
    <name type="scientific">Hephaestia caeni</name>
    <dbReference type="NCBI Taxonomy" id="645617"/>
    <lineage>
        <taxon>Bacteria</taxon>
        <taxon>Pseudomonadati</taxon>
        <taxon>Pseudomonadota</taxon>
        <taxon>Alphaproteobacteria</taxon>
        <taxon>Sphingomonadales</taxon>
        <taxon>Sphingomonadaceae</taxon>
        <taxon>Hephaestia</taxon>
    </lineage>
</organism>
<gene>
    <name evidence="4" type="ORF">DFR49_0960</name>
</gene>
<dbReference type="GO" id="GO:0006281">
    <property type="term" value="P:DNA repair"/>
    <property type="evidence" value="ECO:0007669"/>
    <property type="project" value="InterPro"/>
</dbReference>
<dbReference type="Pfam" id="PF02371">
    <property type="entry name" value="Transposase_20"/>
    <property type="match status" value="1"/>
</dbReference>
<keyword evidence="5" id="KW-1185">Reference proteome</keyword>
<reference evidence="4 5" key="1">
    <citation type="submission" date="2018-08" db="EMBL/GenBank/DDBJ databases">
        <title>Genomic Encyclopedia of Type Strains, Phase IV (KMG-IV): sequencing the most valuable type-strain genomes for metagenomic binning, comparative biology and taxonomic classification.</title>
        <authorList>
            <person name="Goeker M."/>
        </authorList>
    </citation>
    <scope>NUCLEOTIDE SEQUENCE [LARGE SCALE GENOMIC DNA]</scope>
    <source>
        <strain evidence="4 5">DSM 25527</strain>
    </source>
</reference>
<dbReference type="EMBL" id="QXDC01000002">
    <property type="protein sequence ID" value="RIA46419.1"/>
    <property type="molecule type" value="Genomic_DNA"/>
</dbReference>
<dbReference type="OrthoDB" id="5289737at2"/>
<dbReference type="InterPro" id="IPR002525">
    <property type="entry name" value="Transp_IS110-like_N"/>
</dbReference>
<name>A0A397PF21_9SPHN</name>
<evidence type="ECO:0000313" key="4">
    <source>
        <dbReference type="EMBL" id="RIA46419.1"/>
    </source>
</evidence>
<dbReference type="AlphaFoldDB" id="A0A397PF21"/>
<dbReference type="InterPro" id="IPR047650">
    <property type="entry name" value="Transpos_IS110"/>
</dbReference>
<dbReference type="NCBIfam" id="NF033542">
    <property type="entry name" value="transpos_IS110"/>
    <property type="match status" value="1"/>
</dbReference>
<protein>
    <submittedName>
        <fullName evidence="4">Transposase</fullName>
    </submittedName>
</protein>
<accession>A0A397PF21</accession>
<keyword evidence="1" id="KW-0175">Coiled coil</keyword>
<dbReference type="PANTHER" id="PTHR33055">
    <property type="entry name" value="TRANSPOSASE FOR INSERTION SEQUENCE ELEMENT IS1111A"/>
    <property type="match status" value="1"/>
</dbReference>
<dbReference type="GO" id="GO:0004803">
    <property type="term" value="F:transposase activity"/>
    <property type="evidence" value="ECO:0007669"/>
    <property type="project" value="InterPro"/>
</dbReference>
<proteinExistence type="predicted"/>
<evidence type="ECO:0000313" key="5">
    <source>
        <dbReference type="Proteomes" id="UP000266568"/>
    </source>
</evidence>
<feature type="coiled-coil region" evidence="1">
    <location>
        <begin position="187"/>
        <end position="214"/>
    </location>
</feature>
<feature type="domain" description="Transposase IS116/IS110/IS902 C-terminal" evidence="3">
    <location>
        <begin position="212"/>
        <end position="288"/>
    </location>
</feature>
<evidence type="ECO:0000256" key="1">
    <source>
        <dbReference type="SAM" id="Coils"/>
    </source>
</evidence>
<comment type="caution">
    <text evidence="4">The sequence shown here is derived from an EMBL/GenBank/DDBJ whole genome shotgun (WGS) entry which is preliminary data.</text>
</comment>